<dbReference type="Proteomes" id="UP000075578">
    <property type="component" value="Unassembled WGS sequence"/>
</dbReference>
<proteinExistence type="predicted"/>
<dbReference type="Gene3D" id="2.160.20.10">
    <property type="entry name" value="Single-stranded right-handed beta-helix, Pectin lyase-like"/>
    <property type="match status" value="1"/>
</dbReference>
<protein>
    <recommendedName>
        <fullName evidence="3">Periplasmic copper-binding protein NosD beta helix domain-containing protein</fullName>
    </recommendedName>
</protein>
<comment type="caution">
    <text evidence="1">The sequence shown here is derived from an EMBL/GenBank/DDBJ whole genome shotgun (WGS) entry which is preliminary data.</text>
</comment>
<gene>
    <name evidence="1" type="ORF">AMQ74_00595</name>
</gene>
<name>A0A150J7A1_9EURY</name>
<dbReference type="AlphaFoldDB" id="A0A150J7A1"/>
<sequence>MRNLVITILVFGLIILFCKSASATSYHIYSGDNLANTITNNTCSWDVVYIHEGVHTLDADVNISGKSLPIVGDGSDKTIILLDDHIFRFYKTKNNNNPMIVTISGITFKNSKTGESIYFENYIPQTSMDIVISDCKFDNIGDVAFISAVYEIRDYKRTINRCDIYYGQSSPIEINSENKKDNNYTSMTVKIVDSNFFNSGNLTVYSFSPESKIDFKLSNSVLRNNTTGIQIFGPVTMYLNNNLIVRNFKGVLLDSENSIGFLHNNTIDSNGESNGYGIYNRGTLNLENNIISNNNYGIYNDGQITQSNNILWNNQSNSFTSQEDFFLFDPNFTIGPNGEYYLREHSEAIDRGSNSASYFNLNSRTTSLYGKLDRGVVDLGYHYPSKYKLSLLDRLMSILILDNFISFTIVKRSDED</sequence>
<dbReference type="EMBL" id="LNGD01000023">
    <property type="protein sequence ID" value="KYC52834.1"/>
    <property type="molecule type" value="Genomic_DNA"/>
</dbReference>
<dbReference type="InterPro" id="IPR011050">
    <property type="entry name" value="Pectin_lyase_fold/virulence"/>
</dbReference>
<organism evidence="1 2">
    <name type="scientific">Candidatus Methanofastidiosum methylothiophilum</name>
    <dbReference type="NCBI Taxonomy" id="1705564"/>
    <lineage>
        <taxon>Archaea</taxon>
        <taxon>Methanobacteriati</taxon>
        <taxon>Methanobacteriota</taxon>
        <taxon>Stenosarchaea group</taxon>
        <taxon>Candidatus Methanofastidiosia</taxon>
        <taxon>Candidatus Methanofastidiosales</taxon>
        <taxon>Candidatus Methanofastidiosaceae</taxon>
        <taxon>Candidatus Methanofastidiosum</taxon>
    </lineage>
</organism>
<evidence type="ECO:0000313" key="2">
    <source>
        <dbReference type="Proteomes" id="UP000075578"/>
    </source>
</evidence>
<evidence type="ECO:0008006" key="3">
    <source>
        <dbReference type="Google" id="ProtNLM"/>
    </source>
</evidence>
<evidence type="ECO:0000313" key="1">
    <source>
        <dbReference type="EMBL" id="KYC52834.1"/>
    </source>
</evidence>
<accession>A0A150J7A1</accession>
<reference evidence="1 2" key="1">
    <citation type="journal article" date="2016" name="ISME J.">
        <title>Chasing the elusive Euryarchaeota class WSA2: genomes reveal a uniquely fastidious methyl-reducing methanogen.</title>
        <authorList>
            <person name="Nobu M.K."/>
            <person name="Narihiro T."/>
            <person name="Kuroda K."/>
            <person name="Mei R."/>
            <person name="Liu W.T."/>
        </authorList>
    </citation>
    <scope>NUCLEOTIDE SEQUENCE [LARGE SCALE GENOMIC DNA]</scope>
    <source>
        <strain evidence="1">U1lsi0528_Bin089</strain>
    </source>
</reference>
<dbReference type="InterPro" id="IPR012334">
    <property type="entry name" value="Pectin_lyas_fold"/>
</dbReference>
<dbReference type="SUPFAM" id="SSF51126">
    <property type="entry name" value="Pectin lyase-like"/>
    <property type="match status" value="1"/>
</dbReference>